<dbReference type="RefSeq" id="WP_303679622.1">
    <property type="nucleotide sequence ID" value="NZ_MNTG01000025.1"/>
</dbReference>
<comment type="caution">
    <text evidence="2">The sequence shown here is derived from an EMBL/GenBank/DDBJ whole genome shotgun (WGS) entry which is preliminary data.</text>
</comment>
<evidence type="ECO:0000313" key="2">
    <source>
        <dbReference type="EMBL" id="OLA38068.1"/>
    </source>
</evidence>
<name>A0A1Q6R6R4_9FIRM</name>
<protein>
    <recommendedName>
        <fullName evidence="1">CHAD domain-containing protein</fullName>
    </recommendedName>
</protein>
<proteinExistence type="predicted"/>
<sequence length="426" mass="49448">MKHKLCLHGLEVKNQAQLLNLAKRLLPGSTVKVKIKEKYFNDNDMYKYRLTRFTPENTDGIRLYCAWGTLLVSDKLLAIADIIIEFEYHNAEAAEAVDSLLQKLLASKTKFVLEEPDFSQRLDQLRGCFDQKQLAAYNADSAMSLLYCHLPWQVYYVSKLWQEVLSRGPERSLLRQLRVKLRRLRSLLTLCKPLLPEQEAVHWQGVLKASTNRLGDVREYDVALQICSRLQRNREQQEAALPQLTELLTQLRGAAAAKALRGLRLNRLTLELARLLLWLYSVPAPEKELTLAEFLSRSFGNWYDKLMELPEKYPDLHNMEQLHRIRIKLKRFRYALQSVPELAPEASLLRSLKYLQDMLGLLHDDYINTMMVEKLVAAHPKIKELRYEAALFSGWEQAKADAALEALPQQWEAFSSQLTEWKNKNL</sequence>
<gene>
    <name evidence="2" type="ORF">BHW43_04255</name>
</gene>
<dbReference type="Proteomes" id="UP000186777">
    <property type="component" value="Unassembled WGS sequence"/>
</dbReference>
<reference evidence="2 3" key="1">
    <citation type="journal article" date="2016" name="Nat. Biotechnol.">
        <title>Measurement of bacterial replication rates in microbial communities.</title>
        <authorList>
            <person name="Brown C.T."/>
            <person name="Olm M.R."/>
            <person name="Thomas B.C."/>
            <person name="Banfield J.F."/>
        </authorList>
    </citation>
    <scope>NUCLEOTIDE SEQUENCE [LARGE SCALE GENOMIC DNA]</scope>
    <source>
        <strain evidence="2">46_33</strain>
    </source>
</reference>
<dbReference type="AlphaFoldDB" id="A0A1Q6R6R4"/>
<evidence type="ECO:0000313" key="3">
    <source>
        <dbReference type="Proteomes" id="UP000186777"/>
    </source>
</evidence>
<dbReference type="Pfam" id="PF05235">
    <property type="entry name" value="CHAD"/>
    <property type="match status" value="1"/>
</dbReference>
<dbReference type="STRING" id="626940.BHW43_04255"/>
<dbReference type="InterPro" id="IPR007899">
    <property type="entry name" value="CHAD_dom"/>
</dbReference>
<evidence type="ECO:0000259" key="1">
    <source>
        <dbReference type="PROSITE" id="PS51708"/>
    </source>
</evidence>
<organism evidence="2 3">
    <name type="scientific">Phascolarctobacterium succinatutens</name>
    <dbReference type="NCBI Taxonomy" id="626940"/>
    <lineage>
        <taxon>Bacteria</taxon>
        <taxon>Bacillati</taxon>
        <taxon>Bacillota</taxon>
        <taxon>Negativicutes</taxon>
        <taxon>Acidaminococcales</taxon>
        <taxon>Acidaminococcaceae</taxon>
        <taxon>Phascolarctobacterium</taxon>
    </lineage>
</organism>
<dbReference type="SMART" id="SM00880">
    <property type="entry name" value="CHAD"/>
    <property type="match status" value="1"/>
</dbReference>
<dbReference type="PROSITE" id="PS51708">
    <property type="entry name" value="CHAD"/>
    <property type="match status" value="1"/>
</dbReference>
<dbReference type="PANTHER" id="PTHR39339:SF1">
    <property type="entry name" value="CHAD DOMAIN-CONTAINING PROTEIN"/>
    <property type="match status" value="1"/>
</dbReference>
<feature type="domain" description="CHAD" evidence="1">
    <location>
        <begin position="134"/>
        <end position="416"/>
    </location>
</feature>
<dbReference type="InterPro" id="IPR038186">
    <property type="entry name" value="CHAD_dom_sf"/>
</dbReference>
<accession>A0A1Q6R6R4</accession>
<dbReference type="EMBL" id="MNTG01000025">
    <property type="protein sequence ID" value="OLA38068.1"/>
    <property type="molecule type" value="Genomic_DNA"/>
</dbReference>
<dbReference type="Gene3D" id="1.40.20.10">
    <property type="entry name" value="CHAD domain"/>
    <property type="match status" value="1"/>
</dbReference>
<dbReference type="PANTHER" id="PTHR39339">
    <property type="entry name" value="SLR1444 PROTEIN"/>
    <property type="match status" value="1"/>
</dbReference>